<dbReference type="NCBIfam" id="TIGR03928">
    <property type="entry name" value="T7_EssCb_Firm"/>
    <property type="match status" value="1"/>
</dbReference>
<feature type="binding site" evidence="4">
    <location>
        <begin position="663"/>
        <end position="670"/>
    </location>
    <ligand>
        <name>ATP</name>
        <dbReference type="ChEBI" id="CHEBI:30616"/>
    </ligand>
</feature>
<evidence type="ECO:0000256" key="2">
    <source>
        <dbReference type="ARBA" id="ARBA00022741"/>
    </source>
</evidence>
<evidence type="ECO:0000256" key="1">
    <source>
        <dbReference type="ARBA" id="ARBA00022737"/>
    </source>
</evidence>
<dbReference type="CDD" id="cd01127">
    <property type="entry name" value="TrwB_TraG_TraD_VirD4"/>
    <property type="match status" value="1"/>
</dbReference>
<dbReference type="PROSITE" id="PS50901">
    <property type="entry name" value="FTSK"/>
    <property type="match status" value="2"/>
</dbReference>
<evidence type="ECO:0000259" key="5">
    <source>
        <dbReference type="PROSITE" id="PS50901"/>
    </source>
</evidence>
<keyword evidence="2 4" id="KW-0547">Nucleotide-binding</keyword>
<feature type="domain" description="FtsK" evidence="5">
    <location>
        <begin position="987"/>
        <end position="1176"/>
    </location>
</feature>
<dbReference type="Proteomes" id="UP000664360">
    <property type="component" value="Chromosome"/>
</dbReference>
<feature type="binding site" evidence="4">
    <location>
        <begin position="1006"/>
        <end position="1013"/>
    </location>
    <ligand>
        <name>ATP</name>
        <dbReference type="ChEBI" id="CHEBI:30616"/>
    </ligand>
</feature>
<dbReference type="SUPFAM" id="SSF52540">
    <property type="entry name" value="P-loop containing nucleoside triphosphate hydrolases"/>
    <property type="match status" value="2"/>
</dbReference>
<name>A0ABZ2SUQ3_9ENTE</name>
<dbReference type="InterPro" id="IPR002543">
    <property type="entry name" value="FtsK_dom"/>
</dbReference>
<gene>
    <name evidence="6" type="ORF">DOK79_001010</name>
</gene>
<dbReference type="Pfam" id="PF01580">
    <property type="entry name" value="FtsK_SpoIIIE"/>
    <property type="match status" value="2"/>
</dbReference>
<evidence type="ECO:0000256" key="4">
    <source>
        <dbReference type="PROSITE-ProRule" id="PRU00289"/>
    </source>
</evidence>
<keyword evidence="7" id="KW-1185">Reference proteome</keyword>
<keyword evidence="1" id="KW-0677">Repeat</keyword>
<dbReference type="PANTHER" id="PTHR22683">
    <property type="entry name" value="SPORULATION PROTEIN RELATED"/>
    <property type="match status" value="1"/>
</dbReference>
<dbReference type="InterPro" id="IPR023839">
    <property type="entry name" value="Firmicutes_EssC_C"/>
</dbReference>
<dbReference type="EMBL" id="CP147250">
    <property type="protein sequence ID" value="WYJ79470.1"/>
    <property type="molecule type" value="Genomic_DNA"/>
</dbReference>
<sequence>MKQTKPISMTDQIQHSVSVLYDLFYFGSTFSHKQMTEKMNQVMIENRTISCEDGQLFCEGELVRDEKFLLVQHEQLKTVVVNKPRGSIYLSRAKDSAIWIDSDALVFLDYDSSLEDYQVKIYPSEAKIYYNHQRVKKGVFPFSVGDQLIIDYLIIEMREKQLKITDLKNQLRLDPWQLLEEPYLSEYPANFPAFRRSPRIHLKEPKEKVAIQPPKQKSAEGKNEWLKTIVPPLGMVVLSGATSFLSGGNPVMLISMGGASLLTTGFSVSSYFTNRKETNRKNHAREAHYRQYMIKKKSELNVLQQTQKIALEYMNPSLDELALMAKDYHSRIYERMTVNEDFLSVRLGIGEINASFQTSYQLTEEDELSNEAFEHLNSPYKQLEDAPIIVSLLEQTVGLAGTPNILRTALQLLLFQLCVLHSYRDVEFITLIPSEEYEQHWREWRWLPHDKIRSLNLRGIVHTPQSRDMVLNSFYQIIAKRKQQVREAGNEKVHFQPHYVFSILDESWLAGHGLNEFLAENLGEYGITVIWGKETLNMLPETTTTLIEYQSNEAATLINQNNEYVNQRFIPNHLPTTYPIEKAIRRLANLHHVEVEKNAVPDSLSLLDQYEVKTVEELMISNRWASAEPNKSIRSLIGWRGKKDFVYWDLHERVHGPHALVGGTTGSGKSEFLTTYLIGLAINFSPEDIGMLIIDWKGGGIANTLDHLPHFMGAITNLDGAGTARALASIKAELAKRQREFAKYGVNNINGYMSLYKQRKTPKPDVVYPQKPLPHLILVSDEFAELKANVPEFLDELTSVARIGRSLGVHLILATQKPSGVVNDQIEANSTSKIALKMASIQDSNELLKTPDAAQIVNPGRGYLKVGENEVYELFQSGYAGVPYDPEQLIEEVIDERIFKINELGQLELLYDPDVEVVQGKDTRDLPTQLEAVIDRIKTTFAASAYKLPDKPWLPNLEKQLVTPKVTQAEDRNLAIPFGCLDIPSEQKQLNHTFNLEEASHTLIVASPGYGKSTLLQTLVMNLARQNTPEMIHFHLIDFGNNGLLPLKELPHVADIATLEEDEKLQKMLGRIEKILAERKSLFKQAGVANLTQYETRTTEKLPILGVILDSYDGLSLEDKRKDRIDEVLLQLLRDGASLGVFLVMTANRAGSIRTNMMSNIATKIAMYLNDENEINMVMGRNALTSEAINGRGQVLLSTPTTIQFYLPSNGKNDAELLQYLEEEIIEINRAWTGERPDKIPMAPENLTRKSFTSYLVQADENKLYLGLNKATSLVESFALFQSLRLGIFFSSNKQFRAMMPWLLQQICQERQGEVVLIDANGTLESAKAGVSLYLDRSCLTKEPTGLKTALEALLTNETCKRLVIINGIADLVGKLTLDPEEVTALLSGGSDHLQFIFIDNIAKVGNTFGGITTFVKENIDQILFGGSLQNQLFIENLSYQEKNAIVAKNVLHSLKDDQLEAIVFPTEEEV</sequence>
<dbReference type="RefSeq" id="WP_206853087.1">
    <property type="nucleotide sequence ID" value="NZ_CP147250.1"/>
</dbReference>
<dbReference type="InterPro" id="IPR050206">
    <property type="entry name" value="FtsK/SpoIIIE/SftA"/>
</dbReference>
<reference evidence="6 7" key="1">
    <citation type="submission" date="2021-03" db="EMBL/GenBank/DDBJ databases">
        <authorList>
            <person name="Gilmore M.S."/>
            <person name="Schwartzman J."/>
            <person name="Van Tyne D."/>
            <person name="Martin M."/>
            <person name="Earl A.M."/>
            <person name="Manson A.L."/>
            <person name="Straub T."/>
            <person name="Salamzade R."/>
            <person name="Saavedra J."/>
            <person name="Lebreton F."/>
            <person name="Prichula J."/>
            <person name="Schaufler K."/>
            <person name="Gaca A."/>
            <person name="Sgardioli B."/>
            <person name="Wagenaar J."/>
            <person name="Strong T."/>
        </authorList>
    </citation>
    <scope>NUCLEOTIDE SEQUENCE [LARGE SCALE GENOMIC DNA]</scope>
    <source>
        <strain evidence="6 7">DIV1094</strain>
    </source>
</reference>
<evidence type="ECO:0000256" key="3">
    <source>
        <dbReference type="ARBA" id="ARBA00022840"/>
    </source>
</evidence>
<accession>A0ABZ2SUQ3</accession>
<dbReference type="Gene3D" id="3.40.50.300">
    <property type="entry name" value="P-loop containing nucleotide triphosphate hydrolases"/>
    <property type="match status" value="2"/>
</dbReference>
<evidence type="ECO:0000313" key="7">
    <source>
        <dbReference type="Proteomes" id="UP000664360"/>
    </source>
</evidence>
<protein>
    <submittedName>
        <fullName evidence="6">Type VII secretion protein EssC</fullName>
    </submittedName>
</protein>
<dbReference type="InterPro" id="IPR027417">
    <property type="entry name" value="P-loop_NTPase"/>
</dbReference>
<dbReference type="PANTHER" id="PTHR22683:SF1">
    <property type="entry name" value="TYPE VII SECRETION SYSTEM PROTEIN ESSC"/>
    <property type="match status" value="1"/>
</dbReference>
<reference evidence="6 7" key="2">
    <citation type="submission" date="2024-03" db="EMBL/GenBank/DDBJ databases">
        <title>The Genome Sequence of Enterococcus sp. DIV1094.</title>
        <authorList>
            <consortium name="The Broad Institute Genomics Platform"/>
            <consortium name="The Broad Institute Microbial Omics Core"/>
            <consortium name="The Broad Institute Genomic Center for Infectious Diseases"/>
            <person name="Earl A."/>
            <person name="Manson A."/>
            <person name="Gilmore M."/>
            <person name="Schwartman J."/>
            <person name="Shea T."/>
            <person name="Abouelleil A."/>
            <person name="Cao P."/>
            <person name="Chapman S."/>
            <person name="Cusick C."/>
            <person name="Young S."/>
            <person name="Neafsey D."/>
            <person name="Nusbaum C."/>
            <person name="Birren B."/>
        </authorList>
    </citation>
    <scope>NUCLEOTIDE SEQUENCE [LARGE SCALE GENOMIC DNA]</scope>
    <source>
        <strain evidence="6 7">DIV1094</strain>
    </source>
</reference>
<keyword evidence="3 4" id="KW-0067">ATP-binding</keyword>
<organism evidence="6 7">
    <name type="scientific">Candidatus Enterococcus mangumiae</name>
    <dbReference type="NCBI Taxonomy" id="2230878"/>
    <lineage>
        <taxon>Bacteria</taxon>
        <taxon>Bacillati</taxon>
        <taxon>Bacillota</taxon>
        <taxon>Bacilli</taxon>
        <taxon>Lactobacillales</taxon>
        <taxon>Enterococcaceae</taxon>
        <taxon>Enterococcus</taxon>
    </lineage>
</organism>
<evidence type="ECO:0000313" key="6">
    <source>
        <dbReference type="EMBL" id="WYJ79470.1"/>
    </source>
</evidence>
<proteinExistence type="predicted"/>
<feature type="domain" description="FtsK" evidence="5">
    <location>
        <begin position="643"/>
        <end position="845"/>
    </location>
</feature>